<evidence type="ECO:0000313" key="1">
    <source>
        <dbReference type="EMBL" id="QQP51584.1"/>
    </source>
</evidence>
<name>A0A7T8HKF9_CALRO</name>
<keyword evidence="2" id="KW-1185">Reference proteome</keyword>
<gene>
    <name evidence="1" type="ORF">FKW44_012996</name>
</gene>
<reference evidence="2" key="1">
    <citation type="submission" date="2021-01" db="EMBL/GenBank/DDBJ databases">
        <title>Caligus Genome Assembly.</title>
        <authorList>
            <person name="Gallardo-Escarate C."/>
        </authorList>
    </citation>
    <scope>NUCLEOTIDE SEQUENCE [LARGE SCALE GENOMIC DNA]</scope>
</reference>
<proteinExistence type="predicted"/>
<protein>
    <submittedName>
        <fullName evidence="1">Uncharacterized protein</fullName>
    </submittedName>
</protein>
<dbReference type="Proteomes" id="UP000595437">
    <property type="component" value="Chromosome 8"/>
</dbReference>
<dbReference type="EMBL" id="CP045897">
    <property type="protein sequence ID" value="QQP51584.1"/>
    <property type="molecule type" value="Genomic_DNA"/>
</dbReference>
<dbReference type="AlphaFoldDB" id="A0A7T8HKF9"/>
<sequence length="62" mass="6556">MFSAINPLHAVGGGEAHKALSGPAHICRGIRALFLCLAQIENLAAQFHEAGKTHAFGHYECA</sequence>
<organism evidence="1 2">
    <name type="scientific">Caligus rogercresseyi</name>
    <name type="common">Sea louse</name>
    <dbReference type="NCBI Taxonomy" id="217165"/>
    <lineage>
        <taxon>Eukaryota</taxon>
        <taxon>Metazoa</taxon>
        <taxon>Ecdysozoa</taxon>
        <taxon>Arthropoda</taxon>
        <taxon>Crustacea</taxon>
        <taxon>Multicrustacea</taxon>
        <taxon>Hexanauplia</taxon>
        <taxon>Copepoda</taxon>
        <taxon>Siphonostomatoida</taxon>
        <taxon>Caligidae</taxon>
        <taxon>Caligus</taxon>
    </lineage>
</organism>
<accession>A0A7T8HKF9</accession>
<evidence type="ECO:0000313" key="2">
    <source>
        <dbReference type="Proteomes" id="UP000595437"/>
    </source>
</evidence>